<feature type="domain" description="Glycosyltransferase 2-like" evidence="4">
    <location>
        <begin position="12"/>
        <end position="192"/>
    </location>
</feature>
<keyword evidence="3" id="KW-0808">Transferase</keyword>
<organism evidence="5 6">
    <name type="scientific">Trichlorobacter ammonificans</name>
    <dbReference type="NCBI Taxonomy" id="2916410"/>
    <lineage>
        <taxon>Bacteria</taxon>
        <taxon>Pseudomonadati</taxon>
        <taxon>Thermodesulfobacteriota</taxon>
        <taxon>Desulfuromonadia</taxon>
        <taxon>Geobacterales</taxon>
        <taxon>Geobacteraceae</taxon>
        <taxon>Trichlorobacter</taxon>
    </lineage>
</organism>
<protein>
    <recommendedName>
        <fullName evidence="4">Glycosyltransferase 2-like domain-containing protein</fullName>
    </recommendedName>
</protein>
<evidence type="ECO:0000256" key="3">
    <source>
        <dbReference type="ARBA" id="ARBA00022679"/>
    </source>
</evidence>
<evidence type="ECO:0000313" key="5">
    <source>
        <dbReference type="EMBL" id="CAH2029927.1"/>
    </source>
</evidence>
<dbReference type="InterPro" id="IPR029044">
    <property type="entry name" value="Nucleotide-diphossugar_trans"/>
</dbReference>
<evidence type="ECO:0000259" key="4">
    <source>
        <dbReference type="Pfam" id="PF00535"/>
    </source>
</evidence>
<keyword evidence="2" id="KW-0328">Glycosyltransferase</keyword>
<dbReference type="Pfam" id="PF00535">
    <property type="entry name" value="Glycos_transf_2"/>
    <property type="match status" value="1"/>
</dbReference>
<dbReference type="InterPro" id="IPR001173">
    <property type="entry name" value="Glyco_trans_2-like"/>
</dbReference>
<sequence>MVSSDCTSRIHIFIYSWNKAAELEVTLRSLARTDYPNYKVFILNNGSSDGTAELLATLPQQLFREFKVITLPVNIGAPAARNWLYADPETGQADYVAYFDDDIEVQPDWLSRLLATLEQHPRAGVVGAKIINAAGPKTVQHSGGILTRGTDWINHIILFTNCPDQGQFDNVSERDYVMGCANLYRRSAMDEVGLFDIQFAPTQFDDVDHHLRMRLQSWQVLFNGLVEVRHMRNSGGAANANHLANRFKLEKKYDTASAEKIFRQGALLDFVEKHPWIRG</sequence>
<dbReference type="RefSeq" id="WP_305730904.1">
    <property type="nucleotide sequence ID" value="NZ_OW150024.1"/>
</dbReference>
<dbReference type="Gene3D" id="3.90.550.10">
    <property type="entry name" value="Spore Coat Polysaccharide Biosynthesis Protein SpsA, Chain A"/>
    <property type="match status" value="1"/>
</dbReference>
<proteinExistence type="inferred from homology"/>
<comment type="similarity">
    <text evidence="1">Belongs to the glycosyltransferase 2 family.</text>
</comment>
<reference evidence="5 6" key="1">
    <citation type="submission" date="2022-03" db="EMBL/GenBank/DDBJ databases">
        <authorList>
            <person name="Koch H."/>
        </authorList>
    </citation>
    <scope>NUCLEOTIDE SEQUENCE [LARGE SCALE GENOMIC DNA]</scope>
    <source>
        <strain evidence="5 6">G1</strain>
    </source>
</reference>
<evidence type="ECO:0000256" key="2">
    <source>
        <dbReference type="ARBA" id="ARBA00022676"/>
    </source>
</evidence>
<accession>A0ABM9D5D8</accession>
<evidence type="ECO:0000313" key="6">
    <source>
        <dbReference type="Proteomes" id="UP001295463"/>
    </source>
</evidence>
<dbReference type="PANTHER" id="PTHR43179:SF12">
    <property type="entry name" value="GALACTOFURANOSYLTRANSFERASE GLFT2"/>
    <property type="match status" value="1"/>
</dbReference>
<dbReference type="Proteomes" id="UP001295463">
    <property type="component" value="Chromosome"/>
</dbReference>
<evidence type="ECO:0000256" key="1">
    <source>
        <dbReference type="ARBA" id="ARBA00006739"/>
    </source>
</evidence>
<keyword evidence="6" id="KW-1185">Reference proteome</keyword>
<dbReference type="EMBL" id="OW150024">
    <property type="protein sequence ID" value="CAH2029927.1"/>
    <property type="molecule type" value="Genomic_DNA"/>
</dbReference>
<dbReference type="SUPFAM" id="SSF53448">
    <property type="entry name" value="Nucleotide-diphospho-sugar transferases"/>
    <property type="match status" value="1"/>
</dbReference>
<gene>
    <name evidence="5" type="ORF">GEAMG1_0105</name>
</gene>
<dbReference type="PANTHER" id="PTHR43179">
    <property type="entry name" value="RHAMNOSYLTRANSFERASE WBBL"/>
    <property type="match status" value="1"/>
</dbReference>
<name>A0ABM9D5D8_9BACT</name>